<accession>A0A1I0CT06</accession>
<dbReference type="GO" id="GO:0005737">
    <property type="term" value="C:cytoplasm"/>
    <property type="evidence" value="ECO:0007669"/>
    <property type="project" value="UniProtKB-SubCell"/>
</dbReference>
<dbReference type="CDD" id="cd00367">
    <property type="entry name" value="PTS-HPr_like"/>
    <property type="match status" value="1"/>
</dbReference>
<evidence type="ECO:0000259" key="6">
    <source>
        <dbReference type="PROSITE" id="PS51350"/>
    </source>
</evidence>
<dbReference type="NCBIfam" id="TIGR01003">
    <property type="entry name" value="PTS_HPr_family"/>
    <property type="match status" value="1"/>
</dbReference>
<dbReference type="AlphaFoldDB" id="A0A1I0CT06"/>
<feature type="domain" description="HPr" evidence="6">
    <location>
        <begin position="1"/>
        <end position="86"/>
    </location>
</feature>
<proteinExistence type="predicted"/>
<dbReference type="PRINTS" id="PR00107">
    <property type="entry name" value="PHOSPHOCPHPR"/>
</dbReference>
<dbReference type="PANTHER" id="PTHR33705:SF2">
    <property type="entry name" value="PHOSPHOCARRIER PROTEIN NPR"/>
    <property type="match status" value="1"/>
</dbReference>
<dbReference type="InterPro" id="IPR050399">
    <property type="entry name" value="HPr"/>
</dbReference>
<comment type="function">
    <text evidence="1">General (non sugar-specific) component of the phosphoenolpyruvate-dependent sugar phosphotransferase system (sugar PTS). This major carbohydrate active-transport system catalyzes the phosphorylation of incoming sugar substrates concomitantly with their translocation across the cell membrane. The phosphoryl group from phosphoenolpyruvate (PEP) is transferred to the phosphoryl carrier protein HPr by enzyme I. Phospho-HPr then transfers it to the PTS EIIA domain.</text>
</comment>
<dbReference type="InterPro" id="IPR000032">
    <property type="entry name" value="HPr-like"/>
</dbReference>
<keyword evidence="5" id="KW-0598">Phosphotransferase system</keyword>
<evidence type="ECO:0000256" key="1">
    <source>
        <dbReference type="ARBA" id="ARBA00003681"/>
    </source>
</evidence>
<name>A0A1I0CT06_9FIRM</name>
<organism evidence="7 8">
    <name type="scientific">Enterocloster lavalensis</name>
    <dbReference type="NCBI Taxonomy" id="460384"/>
    <lineage>
        <taxon>Bacteria</taxon>
        <taxon>Bacillati</taxon>
        <taxon>Bacillota</taxon>
        <taxon>Clostridia</taxon>
        <taxon>Lachnospirales</taxon>
        <taxon>Lachnospiraceae</taxon>
        <taxon>Enterocloster</taxon>
    </lineage>
</organism>
<dbReference type="InterPro" id="IPR001020">
    <property type="entry name" value="PTS_HPr_His_P_site"/>
</dbReference>
<comment type="subcellular location">
    <subcellularLocation>
        <location evidence="2">Cytoplasm</location>
    </subcellularLocation>
</comment>
<evidence type="ECO:0000256" key="2">
    <source>
        <dbReference type="ARBA" id="ARBA00004496"/>
    </source>
</evidence>
<reference evidence="8" key="1">
    <citation type="submission" date="2016-10" db="EMBL/GenBank/DDBJ databases">
        <authorList>
            <person name="Varghese N."/>
            <person name="Submissions S."/>
        </authorList>
    </citation>
    <scope>NUCLEOTIDE SEQUENCE [LARGE SCALE GENOMIC DNA]</scope>
    <source>
        <strain evidence="8">NLAE-zl-G277</strain>
    </source>
</reference>
<dbReference type="PROSITE" id="PS51350">
    <property type="entry name" value="PTS_HPR_DOM"/>
    <property type="match status" value="1"/>
</dbReference>
<evidence type="ECO:0000256" key="3">
    <source>
        <dbReference type="ARBA" id="ARBA00020422"/>
    </source>
</evidence>
<dbReference type="EMBL" id="FOIM01000003">
    <property type="protein sequence ID" value="SET22724.1"/>
    <property type="molecule type" value="Genomic_DNA"/>
</dbReference>
<evidence type="ECO:0000313" key="8">
    <source>
        <dbReference type="Proteomes" id="UP000198508"/>
    </source>
</evidence>
<evidence type="ECO:0000256" key="5">
    <source>
        <dbReference type="ARBA" id="ARBA00022683"/>
    </source>
</evidence>
<dbReference type="SUPFAM" id="SSF55594">
    <property type="entry name" value="HPr-like"/>
    <property type="match status" value="1"/>
</dbReference>
<dbReference type="GeneID" id="93278406"/>
<dbReference type="GO" id="GO:0009401">
    <property type="term" value="P:phosphoenolpyruvate-dependent sugar phosphotransferase system"/>
    <property type="evidence" value="ECO:0007669"/>
    <property type="project" value="UniProtKB-KW"/>
</dbReference>
<evidence type="ECO:0000313" key="7">
    <source>
        <dbReference type="EMBL" id="SET22724.1"/>
    </source>
</evidence>
<dbReference type="Gene3D" id="3.30.1340.10">
    <property type="entry name" value="HPr-like"/>
    <property type="match status" value="1"/>
</dbReference>
<dbReference type="PROSITE" id="PS00369">
    <property type="entry name" value="PTS_HPR_HIS"/>
    <property type="match status" value="1"/>
</dbReference>
<keyword evidence="4" id="KW-0963">Cytoplasm</keyword>
<dbReference type="Proteomes" id="UP000198508">
    <property type="component" value="Unassembled WGS sequence"/>
</dbReference>
<dbReference type="RefSeq" id="WP_024734994.1">
    <property type="nucleotide sequence ID" value="NZ_CABJCG010000001.1"/>
</dbReference>
<dbReference type="STRING" id="460384.SAMN05216313_103146"/>
<protein>
    <recommendedName>
        <fullName evidence="3">Phosphocarrier protein HPr</fullName>
    </recommendedName>
</protein>
<gene>
    <name evidence="7" type="ORF">SAMN05216313_103146</name>
</gene>
<dbReference type="InterPro" id="IPR035895">
    <property type="entry name" value="HPr-like_sf"/>
</dbReference>
<sequence length="86" mass="9409">MLEERFVLKDSMGLHARPAAQLMMALKDIQSAVTISGNGEQVDGKDVIQILSLGCVQGDQITFTAEGPDEEKAMEAVRRVMKELDC</sequence>
<dbReference type="PANTHER" id="PTHR33705">
    <property type="entry name" value="PHOSPHOCARRIER PROTEIN HPR"/>
    <property type="match status" value="1"/>
</dbReference>
<dbReference type="Pfam" id="PF00381">
    <property type="entry name" value="PTS-HPr"/>
    <property type="match status" value="1"/>
</dbReference>
<keyword evidence="8" id="KW-1185">Reference proteome</keyword>
<evidence type="ECO:0000256" key="4">
    <source>
        <dbReference type="ARBA" id="ARBA00022490"/>
    </source>
</evidence>